<keyword evidence="2" id="KW-0238">DNA-binding</keyword>
<dbReference type="GO" id="GO:0043565">
    <property type="term" value="F:sequence-specific DNA binding"/>
    <property type="evidence" value="ECO:0007669"/>
    <property type="project" value="InterPro"/>
</dbReference>
<evidence type="ECO:0000313" key="7">
    <source>
        <dbReference type="Proteomes" id="UP000305888"/>
    </source>
</evidence>
<accession>A0A5B8FG65</accession>
<protein>
    <submittedName>
        <fullName evidence="6">AraC family transcriptional regulator</fullName>
    </submittedName>
</protein>
<dbReference type="InterPro" id="IPR032783">
    <property type="entry name" value="AraC_lig"/>
</dbReference>
<dbReference type="Gene3D" id="1.10.10.60">
    <property type="entry name" value="Homeodomain-like"/>
    <property type="match status" value="1"/>
</dbReference>
<evidence type="ECO:0000256" key="3">
    <source>
        <dbReference type="ARBA" id="ARBA00023163"/>
    </source>
</evidence>
<dbReference type="GO" id="GO:0003700">
    <property type="term" value="F:DNA-binding transcription factor activity"/>
    <property type="evidence" value="ECO:0007669"/>
    <property type="project" value="InterPro"/>
</dbReference>
<dbReference type="PANTHER" id="PTHR46796">
    <property type="entry name" value="HTH-TYPE TRANSCRIPTIONAL ACTIVATOR RHAS-RELATED"/>
    <property type="match status" value="1"/>
</dbReference>
<dbReference type="InterPro" id="IPR050204">
    <property type="entry name" value="AraC_XylS_family_regulators"/>
</dbReference>
<gene>
    <name evidence="6" type="ORF">FDP22_02450</name>
</gene>
<dbReference type="SMART" id="SM00342">
    <property type="entry name" value="HTH_ARAC"/>
    <property type="match status" value="1"/>
</dbReference>
<dbReference type="AlphaFoldDB" id="A0A5B8FG65"/>
<dbReference type="PROSITE" id="PS01124">
    <property type="entry name" value="HTH_ARAC_FAMILY_2"/>
    <property type="match status" value="1"/>
</dbReference>
<dbReference type="EMBL" id="CP040818">
    <property type="protein sequence ID" value="QDL90747.1"/>
    <property type="molecule type" value="Genomic_DNA"/>
</dbReference>
<keyword evidence="1" id="KW-0805">Transcription regulation</keyword>
<feature type="domain" description="HTH araC/xylS-type" evidence="5">
    <location>
        <begin position="207"/>
        <end position="305"/>
    </location>
</feature>
<organism evidence="6 7">
    <name type="scientific">Paroceanicella profunda</name>
    <dbReference type="NCBI Taxonomy" id="2579971"/>
    <lineage>
        <taxon>Bacteria</taxon>
        <taxon>Pseudomonadati</taxon>
        <taxon>Pseudomonadota</taxon>
        <taxon>Alphaproteobacteria</taxon>
        <taxon>Rhodobacterales</taxon>
        <taxon>Paracoccaceae</taxon>
        <taxon>Paroceanicella</taxon>
    </lineage>
</organism>
<dbReference type="OrthoDB" id="9802263at2"/>
<evidence type="ECO:0000259" key="5">
    <source>
        <dbReference type="PROSITE" id="PS01124"/>
    </source>
</evidence>
<evidence type="ECO:0000256" key="2">
    <source>
        <dbReference type="ARBA" id="ARBA00023125"/>
    </source>
</evidence>
<dbReference type="PANTHER" id="PTHR46796:SF7">
    <property type="entry name" value="ARAC FAMILY TRANSCRIPTIONAL REGULATOR"/>
    <property type="match status" value="1"/>
</dbReference>
<dbReference type="InterPro" id="IPR018060">
    <property type="entry name" value="HTH_AraC"/>
</dbReference>
<dbReference type="SUPFAM" id="SSF46689">
    <property type="entry name" value="Homeodomain-like"/>
    <property type="match status" value="1"/>
</dbReference>
<proteinExistence type="predicted"/>
<dbReference type="Pfam" id="PF12852">
    <property type="entry name" value="Cupin_6"/>
    <property type="match status" value="1"/>
</dbReference>
<evidence type="ECO:0000256" key="4">
    <source>
        <dbReference type="SAM" id="MobiDB-lite"/>
    </source>
</evidence>
<evidence type="ECO:0000256" key="1">
    <source>
        <dbReference type="ARBA" id="ARBA00023015"/>
    </source>
</evidence>
<dbReference type="RefSeq" id="WP_138576521.1">
    <property type="nucleotide sequence ID" value="NZ_CP040818.1"/>
</dbReference>
<sequence>MAEQEDWLSRLLAMAPLRGRLEIRCAFGAPWRLDNPRAPAGEIPWHVVLSGRAVLEGNARPLVAGDMVLLVDGRAHVLHDGSGAPPVPVLEEPAAGHRLARTEVRPGAHSGAAPFEMLCGRFLVPAAHVRLVESCLPREVVLQTGAGDDGRLAELARMMQAEAAAGAAGAQALLDACSAALFVLALRRAGATGAGGLPALAADPALAPAVAALFDAPERGWTLGALADLCHMSRATLARRFEAGLGRSPRSLLEDIRMARAAQALRRDRLSTAAAAALAGYASEAAFQRRFRRSFGQTPAQWRRGTRPAQESGGDAPD</sequence>
<reference evidence="6 7" key="1">
    <citation type="submission" date="2019-06" db="EMBL/GenBank/DDBJ databases">
        <title>Genome sequence of Rhodobacteraceae bacterium D4M1.</title>
        <authorList>
            <person name="Cao J."/>
        </authorList>
    </citation>
    <scope>NUCLEOTIDE SEQUENCE [LARGE SCALE GENOMIC DNA]</scope>
    <source>
        <strain evidence="6 7">D4M1</strain>
    </source>
</reference>
<name>A0A5B8FG65_9RHOB</name>
<evidence type="ECO:0000313" key="6">
    <source>
        <dbReference type="EMBL" id="QDL90747.1"/>
    </source>
</evidence>
<dbReference type="InterPro" id="IPR009057">
    <property type="entry name" value="Homeodomain-like_sf"/>
</dbReference>
<keyword evidence="7" id="KW-1185">Reference proteome</keyword>
<keyword evidence="3" id="KW-0804">Transcription</keyword>
<dbReference type="Pfam" id="PF12833">
    <property type="entry name" value="HTH_18"/>
    <property type="match status" value="1"/>
</dbReference>
<dbReference type="Proteomes" id="UP000305888">
    <property type="component" value="Chromosome"/>
</dbReference>
<feature type="region of interest" description="Disordered" evidence="4">
    <location>
        <begin position="296"/>
        <end position="318"/>
    </location>
</feature>
<dbReference type="KEGG" id="ppru:FDP22_02450"/>